<organism evidence="2 3">
    <name type="scientific">Oryzias latipes</name>
    <name type="common">Japanese rice fish</name>
    <name type="synonym">Japanese killifish</name>
    <dbReference type="NCBI Taxonomy" id="8090"/>
    <lineage>
        <taxon>Eukaryota</taxon>
        <taxon>Metazoa</taxon>
        <taxon>Chordata</taxon>
        <taxon>Craniata</taxon>
        <taxon>Vertebrata</taxon>
        <taxon>Euteleostomi</taxon>
        <taxon>Actinopterygii</taxon>
        <taxon>Neopterygii</taxon>
        <taxon>Teleostei</taxon>
        <taxon>Neoteleostei</taxon>
        <taxon>Acanthomorphata</taxon>
        <taxon>Ovalentaria</taxon>
        <taxon>Atherinomorphae</taxon>
        <taxon>Beloniformes</taxon>
        <taxon>Adrianichthyidae</taxon>
        <taxon>Oryziinae</taxon>
        <taxon>Oryzias</taxon>
    </lineage>
</organism>
<evidence type="ECO:0000256" key="1">
    <source>
        <dbReference type="SAM" id="MobiDB-lite"/>
    </source>
</evidence>
<dbReference type="PANTHER" id="PTHR14680">
    <property type="entry name" value="SI:DKEY-126G1.9-RELATED"/>
    <property type="match status" value="1"/>
</dbReference>
<dbReference type="GeneID" id="110016177"/>
<dbReference type="FunCoup" id="A0A3B3ILY1">
    <property type="interactions" value="8"/>
</dbReference>
<dbReference type="PANTHER" id="PTHR14680:SF1">
    <property type="entry name" value="REQUIRED FOR DRUG-INDUCED DEATH PROTEIN 1"/>
    <property type="match status" value="1"/>
</dbReference>
<dbReference type="Proteomes" id="UP000001038">
    <property type="component" value="Chromosome 2"/>
</dbReference>
<evidence type="ECO:0000313" key="2">
    <source>
        <dbReference type="Ensembl" id="ENSORLP00000044667.1"/>
    </source>
</evidence>
<dbReference type="STRING" id="8090.ENSORLP00000044667"/>
<feature type="region of interest" description="Disordered" evidence="1">
    <location>
        <begin position="1"/>
        <end position="25"/>
    </location>
</feature>
<dbReference type="InterPro" id="IPR031667">
    <property type="entry name" value="RDD1"/>
</dbReference>
<dbReference type="OrthoDB" id="8904409at2759"/>
<feature type="compositionally biased region" description="Basic and acidic residues" evidence="1">
    <location>
        <begin position="9"/>
        <end position="23"/>
    </location>
</feature>
<dbReference type="Pfam" id="PF15828">
    <property type="entry name" value="RDD1"/>
    <property type="match status" value="1"/>
</dbReference>
<evidence type="ECO:0000313" key="3">
    <source>
        <dbReference type="Proteomes" id="UP000001038"/>
    </source>
</evidence>
<feature type="region of interest" description="Disordered" evidence="1">
    <location>
        <begin position="37"/>
        <end position="61"/>
    </location>
</feature>
<dbReference type="InParanoid" id="A0A3B3ILY1"/>
<proteinExistence type="predicted"/>
<dbReference type="Ensembl" id="ENSORLT00000026912.1">
    <property type="protein sequence ID" value="ENSORLP00000044667.1"/>
    <property type="gene ID" value="ENSORLG00000030505.1"/>
</dbReference>
<dbReference type="RefSeq" id="XP_023820177.1">
    <property type="nucleotide sequence ID" value="XM_023964409.1"/>
</dbReference>
<feature type="compositionally biased region" description="Basic residues" evidence="1">
    <location>
        <begin position="47"/>
        <end position="61"/>
    </location>
</feature>
<reference evidence="2" key="2">
    <citation type="submission" date="2025-08" db="UniProtKB">
        <authorList>
            <consortium name="Ensembl"/>
        </authorList>
    </citation>
    <scope>IDENTIFICATION</scope>
    <source>
        <strain evidence="2">Hd-rR</strain>
    </source>
</reference>
<reference evidence="2 3" key="1">
    <citation type="journal article" date="2007" name="Nature">
        <title>The medaka draft genome and insights into vertebrate genome evolution.</title>
        <authorList>
            <person name="Kasahara M."/>
            <person name="Naruse K."/>
            <person name="Sasaki S."/>
            <person name="Nakatani Y."/>
            <person name="Qu W."/>
            <person name="Ahsan B."/>
            <person name="Yamada T."/>
            <person name="Nagayasu Y."/>
            <person name="Doi K."/>
            <person name="Kasai Y."/>
            <person name="Jindo T."/>
            <person name="Kobayashi D."/>
            <person name="Shimada A."/>
            <person name="Toyoda A."/>
            <person name="Kuroki Y."/>
            <person name="Fujiyama A."/>
            <person name="Sasaki T."/>
            <person name="Shimizu A."/>
            <person name="Asakawa S."/>
            <person name="Shimizu N."/>
            <person name="Hashimoto S."/>
            <person name="Yang J."/>
            <person name="Lee Y."/>
            <person name="Matsushima K."/>
            <person name="Sugano S."/>
            <person name="Sakaizumi M."/>
            <person name="Narita T."/>
            <person name="Ohishi K."/>
            <person name="Haga S."/>
            <person name="Ohta F."/>
            <person name="Nomoto H."/>
            <person name="Nogata K."/>
            <person name="Morishita T."/>
            <person name="Endo T."/>
            <person name="Shin-I T."/>
            <person name="Takeda H."/>
            <person name="Morishita S."/>
            <person name="Kohara Y."/>
        </authorList>
    </citation>
    <scope>NUCLEOTIDE SEQUENCE [LARGE SCALE GENOMIC DNA]</scope>
    <source>
        <strain evidence="2 3">Hd-rR</strain>
    </source>
</reference>
<sequence>MGAEEQEDDRAPPGREKQQKSSKEVYFSILPDRYEPLIEEETEEERRRRKEEKKEKRKKKYKTYRKNVGKALRYSWRCLLAGLQNMATTYSTPLSAVATVVTEINQASSSKASWEAE</sequence>
<dbReference type="Bgee" id="ENSORLG00000030505">
    <property type="expression patterns" value="Expressed in intestine and 10 other cell types or tissues"/>
</dbReference>
<dbReference type="AlphaFoldDB" id="A0A3B3ILY1"/>
<name>A0A3B3ILY1_ORYLA</name>
<reference evidence="2" key="3">
    <citation type="submission" date="2025-09" db="UniProtKB">
        <authorList>
            <consortium name="Ensembl"/>
        </authorList>
    </citation>
    <scope>IDENTIFICATION</scope>
    <source>
        <strain evidence="2">Hd-rR</strain>
    </source>
</reference>
<accession>A0A3B3ILY1</accession>
<keyword evidence="3" id="KW-1185">Reference proteome</keyword>
<dbReference type="GeneTree" id="ENSGT00390000004585"/>
<dbReference type="KEGG" id="ola:110016177"/>
<protein>
    <submittedName>
        <fullName evidence="2">Uncharacterized protein</fullName>
    </submittedName>
</protein>
<gene>
    <name evidence="2" type="primary">LOC110016177</name>
</gene>